<dbReference type="AlphaFoldDB" id="A0A9N9VVR1"/>
<evidence type="ECO:0000313" key="3">
    <source>
        <dbReference type="Proteomes" id="UP000775872"/>
    </source>
</evidence>
<feature type="region of interest" description="Disordered" evidence="1">
    <location>
        <begin position="1"/>
        <end position="20"/>
    </location>
</feature>
<comment type="caution">
    <text evidence="2">The sequence shown here is derived from an EMBL/GenBank/DDBJ whole genome shotgun (WGS) entry which is preliminary data.</text>
</comment>
<reference evidence="2" key="1">
    <citation type="submission" date="2021-10" db="EMBL/GenBank/DDBJ databases">
        <authorList>
            <person name="Piombo E."/>
        </authorList>
    </citation>
    <scope>NUCLEOTIDE SEQUENCE</scope>
</reference>
<dbReference type="Proteomes" id="UP000775872">
    <property type="component" value="Unassembled WGS sequence"/>
</dbReference>
<dbReference type="OrthoDB" id="3251507at2759"/>
<sequence>MSPPKGKSSQSEKAMAERSGQPGLGHYKILAEQFYEAVLLLKALSGLRDGFEGFPGSQNQSKERLRNFLRGLAYFCDSKKGGDTYTGIGLEETETQYIFWVTSNKYRPELADFLRDLLNRLKELKELKDAPEATKELLRRNLQEFCFTKSAKRISMYQTHLIKSVNDAQNILDQPRTQHDQELSSWISGLINNDGIDNVELCDSMFTASKENRMLRLLRSRAKFERSLQSSRGERNAFDEIRHYIGRLASHTRTHNQLCDDVEDPLIGEIIREPLVRQIEPLDQTAEPTYDIHTKLKGLLAGIKDGAERQQVKSRLDDLNRQCEIWEVISNQYSNFKPRAHAEVQILEHFYRNKLKFAIHDKYVGGSKPSCECCYLYFKHHPARMVLPKSSHKVFLNWSLPPVANPQSGDEFVQQRRTLSKMVNDLVNNAISQILDCSTAPCLRPDSLTDLSSTIASFRLMEPDGV</sequence>
<protein>
    <submittedName>
        <fullName evidence="2">Uncharacterized protein</fullName>
    </submittedName>
</protein>
<name>A0A9N9VVR1_9HYPO</name>
<gene>
    <name evidence="2" type="ORF">CSOL1703_00003701</name>
</gene>
<dbReference type="InterPro" id="IPR027796">
    <property type="entry name" value="OTT_1508_deam-like"/>
</dbReference>
<dbReference type="Pfam" id="PF14441">
    <property type="entry name" value="OTT_1508_deam"/>
    <property type="match status" value="1"/>
</dbReference>
<dbReference type="PANTHER" id="PTHR42037:SF1">
    <property type="match status" value="1"/>
</dbReference>
<evidence type="ECO:0000256" key="1">
    <source>
        <dbReference type="SAM" id="MobiDB-lite"/>
    </source>
</evidence>
<dbReference type="PANTHER" id="PTHR42037">
    <property type="match status" value="1"/>
</dbReference>
<proteinExistence type="predicted"/>
<accession>A0A9N9VVR1</accession>
<organism evidence="2 3">
    <name type="scientific">Clonostachys solani</name>
    <dbReference type="NCBI Taxonomy" id="160281"/>
    <lineage>
        <taxon>Eukaryota</taxon>
        <taxon>Fungi</taxon>
        <taxon>Dikarya</taxon>
        <taxon>Ascomycota</taxon>
        <taxon>Pezizomycotina</taxon>
        <taxon>Sordariomycetes</taxon>
        <taxon>Hypocreomycetidae</taxon>
        <taxon>Hypocreales</taxon>
        <taxon>Bionectriaceae</taxon>
        <taxon>Clonostachys</taxon>
    </lineage>
</organism>
<keyword evidence="3" id="KW-1185">Reference proteome</keyword>
<evidence type="ECO:0000313" key="2">
    <source>
        <dbReference type="EMBL" id="CAH0039607.1"/>
    </source>
</evidence>
<dbReference type="EMBL" id="CABFOC020000002">
    <property type="protein sequence ID" value="CAH0039607.1"/>
    <property type="molecule type" value="Genomic_DNA"/>
</dbReference>